<dbReference type="EMBL" id="CCAE010000005">
    <property type="protein sequence ID" value="CDN86692.1"/>
    <property type="molecule type" value="Genomic_DNA"/>
</dbReference>
<dbReference type="PANTHER" id="PTHR16943:SF8">
    <property type="entry name" value="2-METHYLCITRATE DEHYDRATASE"/>
    <property type="match status" value="1"/>
</dbReference>
<dbReference type="Proteomes" id="UP000028878">
    <property type="component" value="Unassembled WGS sequence"/>
</dbReference>
<dbReference type="InterPro" id="IPR042188">
    <property type="entry name" value="MmgE/PrpD_sf_2"/>
</dbReference>
<comment type="similarity">
    <text evidence="1">Belongs to the PrpD family.</text>
</comment>
<dbReference type="Gene3D" id="3.30.1330.120">
    <property type="entry name" value="2-methylcitrate dehydratase PrpD"/>
    <property type="match status" value="1"/>
</dbReference>
<evidence type="ECO:0000259" key="3">
    <source>
        <dbReference type="Pfam" id="PF19305"/>
    </source>
</evidence>
<keyword evidence="5" id="KW-1185">Reference proteome</keyword>
<evidence type="ECO:0000259" key="2">
    <source>
        <dbReference type="Pfam" id="PF03972"/>
    </source>
</evidence>
<evidence type="ECO:0000256" key="1">
    <source>
        <dbReference type="ARBA" id="ARBA00006174"/>
    </source>
</evidence>
<dbReference type="InterPro" id="IPR042183">
    <property type="entry name" value="MmgE/PrpD_sf_1"/>
</dbReference>
<reference evidence="5" key="1">
    <citation type="submission" date="2014-11" db="EMBL/GenBank/DDBJ databases">
        <title>Draft genome sequence of Hydrogenophaga intermedia S1.</title>
        <authorList>
            <person name="Gan H.M."/>
            <person name="Chew T.H."/>
            <person name="Stolz A."/>
        </authorList>
    </citation>
    <scope>NUCLEOTIDE SEQUENCE [LARGE SCALE GENOMIC DNA]</scope>
    <source>
        <strain evidence="5">S1</strain>
    </source>
</reference>
<dbReference type="InterPro" id="IPR045336">
    <property type="entry name" value="MmgE_PrpD_N"/>
</dbReference>
<name>A0A1L1P9V6_HYDIT</name>
<organism evidence="4 5">
    <name type="scientific">Hydrogenophaga intermedia</name>
    <dbReference type="NCBI Taxonomy" id="65786"/>
    <lineage>
        <taxon>Bacteria</taxon>
        <taxon>Pseudomonadati</taxon>
        <taxon>Pseudomonadota</taxon>
        <taxon>Betaproteobacteria</taxon>
        <taxon>Burkholderiales</taxon>
        <taxon>Comamonadaceae</taxon>
        <taxon>Hydrogenophaga</taxon>
    </lineage>
</organism>
<feature type="domain" description="MmgE/PrpD C-terminal" evidence="3">
    <location>
        <begin position="282"/>
        <end position="439"/>
    </location>
</feature>
<dbReference type="PANTHER" id="PTHR16943">
    <property type="entry name" value="2-METHYLCITRATE DEHYDRATASE-RELATED"/>
    <property type="match status" value="1"/>
</dbReference>
<dbReference type="Pfam" id="PF03972">
    <property type="entry name" value="MmgE_PrpD_N"/>
    <property type="match status" value="1"/>
</dbReference>
<protein>
    <submittedName>
        <fullName evidence="4">Putative MmgE/PrpD family protein</fullName>
    </submittedName>
</protein>
<accession>A0A1L1P9V6</accession>
<sequence>MSKLPDTPVTFPNIAEQLARFATDLRGEELPPAVWAKSVHHIVDAIGLGFASHHFPFAAPGLAGIAAAGATGEACVIGSPLRLSARDAAMANGYLMHGLDFDDTHPASIVHPTVACLPAALALAETRDLSWGELLAAYAGGMETCIRLGQSVNGGFHHAGFHATGLLSHFSAAVVASRLLGLSAEQCIGAQGIAASTASGVQVFLENGAWTKRLHPGWGAMAGISAAHLVQQGFKAPLRPYEGKFAFFETHMQTHVGEVDFASIAKGLGERWTLLDTAIKPYPVCHFIHGCAEAALQLHAELLTRGPVARITCELPEATLPIVAEPAAAKAVPRSDYEAKFSAPFVVAACLLKGRFGLKELEDDSLVDAETLALTQRVRCIKEEGSPFPKYFSGALTVEFETGEVLTRRVPVNLGSGERALTREDIVTKFKGTAGIVLAPTRLDAVLGALLEARPDTPVRAITRLLGQ</sequence>
<dbReference type="InterPro" id="IPR005656">
    <property type="entry name" value="MmgE_PrpD"/>
</dbReference>
<gene>
    <name evidence="4" type="ORF">BN948_01100</name>
</gene>
<dbReference type="Pfam" id="PF19305">
    <property type="entry name" value="MmgE_PrpD_C"/>
    <property type="match status" value="1"/>
</dbReference>
<dbReference type="AlphaFoldDB" id="A0A1L1P9V6"/>
<dbReference type="GO" id="GO:0016829">
    <property type="term" value="F:lyase activity"/>
    <property type="evidence" value="ECO:0007669"/>
    <property type="project" value="InterPro"/>
</dbReference>
<proteinExistence type="inferred from homology"/>
<evidence type="ECO:0000313" key="5">
    <source>
        <dbReference type="Proteomes" id="UP000028878"/>
    </source>
</evidence>
<dbReference type="RefSeq" id="WP_009519214.1">
    <property type="nucleotide sequence ID" value="NZ_CCAE010000005.1"/>
</dbReference>
<feature type="domain" description="MmgE/PrpD N-terminal" evidence="2">
    <location>
        <begin position="16"/>
        <end position="253"/>
    </location>
</feature>
<evidence type="ECO:0000313" key="4">
    <source>
        <dbReference type="EMBL" id="CDN86692.1"/>
    </source>
</evidence>
<dbReference type="Gene3D" id="1.10.4100.10">
    <property type="entry name" value="2-methylcitrate dehydratase PrpD"/>
    <property type="match status" value="1"/>
</dbReference>
<dbReference type="SUPFAM" id="SSF103378">
    <property type="entry name" value="2-methylcitrate dehydratase PrpD"/>
    <property type="match status" value="1"/>
</dbReference>
<dbReference type="InterPro" id="IPR036148">
    <property type="entry name" value="MmgE/PrpD_sf"/>
</dbReference>
<dbReference type="InterPro" id="IPR045337">
    <property type="entry name" value="MmgE_PrpD_C"/>
</dbReference>